<dbReference type="OrthoDB" id="1122530at2"/>
<keyword evidence="3" id="KW-1185">Reference proteome</keyword>
<reference evidence="2 3" key="1">
    <citation type="submission" date="2019-11" db="EMBL/GenBank/DDBJ databases">
        <title>Draft genome sequence of Labilibaculum sp. strain SYP isolated from Black Sea.</title>
        <authorList>
            <person name="Yadav S."/>
            <person name="Villanueva L."/>
        </authorList>
    </citation>
    <scope>NUCLEOTIDE SEQUENCE [LARGE SCALE GENOMIC DNA]</scope>
    <source>
        <strain evidence="2 3">44</strain>
    </source>
</reference>
<accession>A0A7M4D5Y5</accession>
<organism evidence="1 4">
    <name type="scientific">Labilibaculum euxinus</name>
    <dbReference type="NCBI Taxonomy" id="2686357"/>
    <lineage>
        <taxon>Bacteria</taxon>
        <taxon>Pseudomonadati</taxon>
        <taxon>Bacteroidota</taxon>
        <taxon>Bacteroidia</taxon>
        <taxon>Marinilabiliales</taxon>
        <taxon>Marinifilaceae</taxon>
        <taxon>Labilibaculum</taxon>
    </lineage>
</organism>
<sequence>MEDQRFNLEVGDRLYDFFLDILVLQKNNCVRDEENVYGSIWEFWEKEL</sequence>
<dbReference type="EMBL" id="WOTW01000018">
    <property type="protein sequence ID" value="MUP38064.1"/>
    <property type="molecule type" value="Genomic_DNA"/>
</dbReference>
<evidence type="ECO:0000313" key="3">
    <source>
        <dbReference type="Proteomes" id="UP000285951"/>
    </source>
</evidence>
<evidence type="ECO:0000313" key="4">
    <source>
        <dbReference type="Proteomes" id="UP000462449"/>
    </source>
</evidence>
<dbReference type="Proteomes" id="UP000285951">
    <property type="component" value="Unassembled WGS sequence"/>
</dbReference>
<evidence type="ECO:0000313" key="1">
    <source>
        <dbReference type="EMBL" id="MUP38064.1"/>
    </source>
</evidence>
<evidence type="ECO:0000313" key="2">
    <source>
        <dbReference type="EMBL" id="MVB07269.1"/>
    </source>
</evidence>
<gene>
    <name evidence="2" type="ORF">DWB62_009595</name>
    <name evidence="1" type="ORF">GNY23_09595</name>
</gene>
<dbReference type="EMBL" id="QTZN02000018">
    <property type="protein sequence ID" value="MVB07269.1"/>
    <property type="molecule type" value="Genomic_DNA"/>
</dbReference>
<dbReference type="AlphaFoldDB" id="A0A7M4D5Y5"/>
<dbReference type="RefSeq" id="WP_154675811.1">
    <property type="nucleotide sequence ID" value="NZ_JAVCNR010000008.1"/>
</dbReference>
<protein>
    <submittedName>
        <fullName evidence="1">Uncharacterized protein</fullName>
    </submittedName>
</protein>
<dbReference type="Proteomes" id="UP000462449">
    <property type="component" value="Unassembled WGS sequence"/>
</dbReference>
<comment type="caution">
    <text evidence="1">The sequence shown here is derived from an EMBL/GenBank/DDBJ whole genome shotgun (WGS) entry which is preliminary data.</text>
</comment>
<proteinExistence type="predicted"/>
<name>A0A7M4D5Y5_9BACT</name>
<reference evidence="1 4" key="2">
    <citation type="submission" date="2019-12" db="EMBL/GenBank/DDBJ databases">
        <title>Draft genome sequence of Labilibaculum sp. strain 44 isolated from deep waters of Black Sea.</title>
        <authorList>
            <person name="Yadav S."/>
            <person name="Villanueva L."/>
        </authorList>
    </citation>
    <scope>NUCLEOTIDE SEQUENCE [LARGE SCALE GENOMIC DNA]</scope>
    <source>
        <strain evidence="1 4">44</strain>
    </source>
</reference>